<keyword evidence="3" id="KW-0863">Zinc-finger</keyword>
<evidence type="ECO:0000313" key="13">
    <source>
        <dbReference type="Proteomes" id="UP000053660"/>
    </source>
</evidence>
<feature type="domain" description="NR LBD" evidence="11">
    <location>
        <begin position="106"/>
        <end position="370"/>
    </location>
</feature>
<evidence type="ECO:0000256" key="9">
    <source>
        <dbReference type="ARBA" id="ARBA00023242"/>
    </source>
</evidence>
<keyword evidence="9" id="KW-0539">Nucleus</keyword>
<dbReference type="GO" id="GO:0043565">
    <property type="term" value="F:sequence-specific DNA binding"/>
    <property type="evidence" value="ECO:0007669"/>
    <property type="project" value="InterPro"/>
</dbReference>
<evidence type="ECO:0000256" key="2">
    <source>
        <dbReference type="ARBA" id="ARBA00022723"/>
    </source>
</evidence>
<evidence type="ECO:0000256" key="5">
    <source>
        <dbReference type="ARBA" id="ARBA00023015"/>
    </source>
</evidence>
<feature type="domain" description="Nuclear receptor" evidence="10">
    <location>
        <begin position="1"/>
        <end position="38"/>
    </location>
</feature>
<evidence type="ECO:0000256" key="7">
    <source>
        <dbReference type="ARBA" id="ARBA00023163"/>
    </source>
</evidence>
<accession>A0A0B1T9M6</accession>
<keyword evidence="2" id="KW-0479">Metal-binding</keyword>
<evidence type="ECO:0000256" key="1">
    <source>
        <dbReference type="ARBA" id="ARBA00005993"/>
    </source>
</evidence>
<dbReference type="Gene3D" id="1.10.565.10">
    <property type="entry name" value="Retinoid X Receptor"/>
    <property type="match status" value="1"/>
</dbReference>
<dbReference type="SUPFAM" id="SSF57716">
    <property type="entry name" value="Glucocorticoid receptor-like (DNA-binding domain)"/>
    <property type="match status" value="1"/>
</dbReference>
<evidence type="ECO:0000256" key="3">
    <source>
        <dbReference type="ARBA" id="ARBA00022771"/>
    </source>
</evidence>
<dbReference type="InterPro" id="IPR000536">
    <property type="entry name" value="Nucl_hrmn_rcpt_lig-bd"/>
</dbReference>
<evidence type="ECO:0000256" key="8">
    <source>
        <dbReference type="ARBA" id="ARBA00023170"/>
    </source>
</evidence>
<dbReference type="PROSITE" id="PS51030">
    <property type="entry name" value="NUCLEAR_REC_DBD_2"/>
    <property type="match status" value="1"/>
</dbReference>
<dbReference type="InterPro" id="IPR035500">
    <property type="entry name" value="NHR-like_dom_sf"/>
</dbReference>
<evidence type="ECO:0000259" key="10">
    <source>
        <dbReference type="PROSITE" id="PS51030"/>
    </source>
</evidence>
<dbReference type="SMART" id="SM00430">
    <property type="entry name" value="HOLI"/>
    <property type="match status" value="1"/>
</dbReference>
<keyword evidence="4" id="KW-0862">Zinc</keyword>
<gene>
    <name evidence="12" type="ORF">OESDEN_08062</name>
</gene>
<sequence>MCNLSVLKKTISDRRCSCRACRFQKCVAVGMNPLAIQLVGDVKNNQMLQEIINKRKYVENQEPGPSKESKLPRSLFVIENSMDRLINELVYLEIKTEKFRRCAFNPHPESIPALEELLSSSCMLSLVDRLGPMPNWPLHNRYPTPEEIEKCKAGEFPFINLEPERKNWFFYDIMSSVEWAKTFSVLHKLKRQDQVMAVIFERENIVLLKAVVLMCFNVTQAFFSYEHKSSTIIHPDGTSPIVFPNIFRIDNPIKEDFFKVCIEPLVRNRIDKKEYVLLKALILCNATVDGLSHEGQEILAAERDRYNSALFSYCMAARGMSAAPAQYAALLSVMDTVNHQAKMQKDIHILIQMNRPPHGFRVNLIEDIME</sequence>
<organism evidence="12 13">
    <name type="scientific">Oesophagostomum dentatum</name>
    <name type="common">Nodular worm</name>
    <dbReference type="NCBI Taxonomy" id="61180"/>
    <lineage>
        <taxon>Eukaryota</taxon>
        <taxon>Metazoa</taxon>
        <taxon>Ecdysozoa</taxon>
        <taxon>Nematoda</taxon>
        <taxon>Chromadorea</taxon>
        <taxon>Rhabditida</taxon>
        <taxon>Rhabditina</taxon>
        <taxon>Rhabditomorpha</taxon>
        <taxon>Strongyloidea</taxon>
        <taxon>Strongylidae</taxon>
        <taxon>Oesophagostomum</taxon>
    </lineage>
</organism>
<keyword evidence="13" id="KW-1185">Reference proteome</keyword>
<proteinExistence type="inferred from homology"/>
<evidence type="ECO:0000256" key="6">
    <source>
        <dbReference type="ARBA" id="ARBA00023125"/>
    </source>
</evidence>
<dbReference type="InterPro" id="IPR050274">
    <property type="entry name" value="Nuclear_hormone_rcpt_NR2"/>
</dbReference>
<dbReference type="InterPro" id="IPR001628">
    <property type="entry name" value="Znf_hrmn_rcpt"/>
</dbReference>
<dbReference type="PANTHER" id="PTHR24083">
    <property type="entry name" value="NUCLEAR HORMONE RECEPTOR"/>
    <property type="match status" value="1"/>
</dbReference>
<protein>
    <submittedName>
        <fullName evidence="12">Ligand-binding domain of nuclear hormone receptor</fullName>
    </submittedName>
</protein>
<keyword evidence="6" id="KW-0238">DNA-binding</keyword>
<evidence type="ECO:0000256" key="4">
    <source>
        <dbReference type="ARBA" id="ARBA00022833"/>
    </source>
</evidence>
<dbReference type="AlphaFoldDB" id="A0A0B1T9M6"/>
<evidence type="ECO:0000259" key="11">
    <source>
        <dbReference type="PROSITE" id="PS51843"/>
    </source>
</evidence>
<dbReference type="Gene3D" id="3.30.50.10">
    <property type="entry name" value="Erythroid Transcription Factor GATA-1, subunit A"/>
    <property type="match status" value="1"/>
</dbReference>
<name>A0A0B1T9M6_OESDE</name>
<dbReference type="GO" id="GO:0008270">
    <property type="term" value="F:zinc ion binding"/>
    <property type="evidence" value="ECO:0007669"/>
    <property type="project" value="UniProtKB-KW"/>
</dbReference>
<dbReference type="Pfam" id="PF00105">
    <property type="entry name" value="zf-C4"/>
    <property type="match status" value="1"/>
</dbReference>
<dbReference type="Proteomes" id="UP000053660">
    <property type="component" value="Unassembled WGS sequence"/>
</dbReference>
<dbReference type="Pfam" id="PF00104">
    <property type="entry name" value="Hormone_recep"/>
    <property type="match status" value="1"/>
</dbReference>
<reference evidence="12 13" key="1">
    <citation type="submission" date="2014-03" db="EMBL/GenBank/DDBJ databases">
        <title>Draft genome of the hookworm Oesophagostomum dentatum.</title>
        <authorList>
            <person name="Mitreva M."/>
        </authorList>
    </citation>
    <scope>NUCLEOTIDE SEQUENCE [LARGE SCALE GENOMIC DNA]</scope>
    <source>
        <strain evidence="12 13">OD-Hann</strain>
    </source>
</reference>
<keyword evidence="8 12" id="KW-0675">Receptor</keyword>
<comment type="similarity">
    <text evidence="1">Belongs to the nuclear hormone receptor family.</text>
</comment>
<dbReference type="PROSITE" id="PS51843">
    <property type="entry name" value="NR_LBD"/>
    <property type="match status" value="1"/>
</dbReference>
<dbReference type="SUPFAM" id="SSF48508">
    <property type="entry name" value="Nuclear receptor ligand-binding domain"/>
    <property type="match status" value="1"/>
</dbReference>
<dbReference type="GO" id="GO:0003700">
    <property type="term" value="F:DNA-binding transcription factor activity"/>
    <property type="evidence" value="ECO:0007669"/>
    <property type="project" value="InterPro"/>
</dbReference>
<evidence type="ECO:0000313" key="12">
    <source>
        <dbReference type="EMBL" id="KHJ92060.1"/>
    </source>
</evidence>
<keyword evidence="5" id="KW-0805">Transcription regulation</keyword>
<dbReference type="InterPro" id="IPR013088">
    <property type="entry name" value="Znf_NHR/GATA"/>
</dbReference>
<dbReference type="OrthoDB" id="9984314at2759"/>
<keyword evidence="7" id="KW-0804">Transcription</keyword>
<dbReference type="EMBL" id="KN551598">
    <property type="protein sequence ID" value="KHJ92060.1"/>
    <property type="molecule type" value="Genomic_DNA"/>
</dbReference>